<reference evidence="2" key="1">
    <citation type="submission" date="2022-07" db="EMBL/GenBank/DDBJ databases">
        <title>Genome analysis of Parmales, a sister group of diatoms, reveals the evolutionary specialization of diatoms from phago-mixotrophs to photoautotrophs.</title>
        <authorList>
            <person name="Ban H."/>
            <person name="Sato S."/>
            <person name="Yoshikawa S."/>
            <person name="Kazumasa Y."/>
            <person name="Nakamura Y."/>
            <person name="Ichinomiya M."/>
            <person name="Saitoh K."/>
            <person name="Sato N."/>
            <person name="Blanc-Mathieu R."/>
            <person name="Endo H."/>
            <person name="Kuwata A."/>
            <person name="Ogata H."/>
        </authorList>
    </citation>
    <scope>NUCLEOTIDE SEQUENCE</scope>
</reference>
<sequence>MKVKHFAEVGEGGELNSELNSDEDPDYDEIVPLNVNDFEGGDDVGEKEEEPEKKVETTQAKVATEEDDIAALLAQAEEAIAGADTVLKKEKAEEEEEEEEEEKVMPTKIGPKVVNPIATKETPKTADPTDLVRKLADGVLDSAGFKREVRSDWRKGGEYGERKRVVKGLLFG</sequence>
<keyword evidence="3" id="KW-1185">Reference proteome</keyword>
<evidence type="ECO:0000313" key="3">
    <source>
        <dbReference type="Proteomes" id="UP001165082"/>
    </source>
</evidence>
<evidence type="ECO:0000313" key="2">
    <source>
        <dbReference type="EMBL" id="GMH49495.1"/>
    </source>
</evidence>
<proteinExistence type="predicted"/>
<feature type="compositionally biased region" description="Acidic residues" evidence="1">
    <location>
        <begin position="93"/>
        <end position="102"/>
    </location>
</feature>
<organism evidence="2 3">
    <name type="scientific">Triparma retinervis</name>
    <dbReference type="NCBI Taxonomy" id="2557542"/>
    <lineage>
        <taxon>Eukaryota</taxon>
        <taxon>Sar</taxon>
        <taxon>Stramenopiles</taxon>
        <taxon>Ochrophyta</taxon>
        <taxon>Bolidophyceae</taxon>
        <taxon>Parmales</taxon>
        <taxon>Triparmaceae</taxon>
        <taxon>Triparma</taxon>
    </lineage>
</organism>
<accession>A0A9W6ZG94</accession>
<feature type="compositionally biased region" description="Acidic residues" evidence="1">
    <location>
        <begin position="39"/>
        <end position="49"/>
    </location>
</feature>
<feature type="region of interest" description="Disordered" evidence="1">
    <location>
        <begin position="1"/>
        <end position="60"/>
    </location>
</feature>
<protein>
    <submittedName>
        <fullName evidence="2">Uncharacterized protein</fullName>
    </submittedName>
</protein>
<dbReference type="EMBL" id="BRXZ01000635">
    <property type="protein sequence ID" value="GMH49495.1"/>
    <property type="molecule type" value="Genomic_DNA"/>
</dbReference>
<dbReference type="AlphaFoldDB" id="A0A9W6ZG94"/>
<dbReference type="Proteomes" id="UP001165082">
    <property type="component" value="Unassembled WGS sequence"/>
</dbReference>
<evidence type="ECO:0000256" key="1">
    <source>
        <dbReference type="SAM" id="MobiDB-lite"/>
    </source>
</evidence>
<comment type="caution">
    <text evidence="2">The sequence shown here is derived from an EMBL/GenBank/DDBJ whole genome shotgun (WGS) entry which is preliminary data.</text>
</comment>
<gene>
    <name evidence="2" type="ORF">TrRE_jg1289</name>
</gene>
<feature type="region of interest" description="Disordered" evidence="1">
    <location>
        <begin position="90"/>
        <end position="128"/>
    </location>
</feature>
<name>A0A9W6ZG94_9STRA</name>
<feature type="compositionally biased region" description="Acidic residues" evidence="1">
    <location>
        <begin position="20"/>
        <end position="29"/>
    </location>
</feature>